<name>A0A090IMR1_9GAMM</name>
<dbReference type="PANTHER" id="PTHR40457">
    <property type="entry name" value="PHOSPHOLIPASE A1"/>
    <property type="match status" value="1"/>
</dbReference>
<dbReference type="Pfam" id="PF02253">
    <property type="entry name" value="PLA1"/>
    <property type="match status" value="1"/>
</dbReference>
<keyword evidence="14 20" id="KW-0442">Lipid degradation</keyword>
<comment type="catalytic activity">
    <reaction evidence="2 20">
        <text>a 1,2-diacyl-sn-glycero-3-phosphocholine + H2O = a 1-acyl-sn-glycero-3-phosphocholine + a fatty acid + H(+)</text>
        <dbReference type="Rhea" id="RHEA:15801"/>
        <dbReference type="ChEBI" id="CHEBI:15377"/>
        <dbReference type="ChEBI" id="CHEBI:15378"/>
        <dbReference type="ChEBI" id="CHEBI:28868"/>
        <dbReference type="ChEBI" id="CHEBI:57643"/>
        <dbReference type="ChEBI" id="CHEBI:58168"/>
        <dbReference type="EC" id="3.1.1.4"/>
    </reaction>
</comment>
<comment type="function">
    <text evidence="20">Hydrolysis of phosphatidylcholine with phospholipase A2 (EC 3.1.1.4) and phospholipase A1 (EC 3.1.1.32) activities.</text>
</comment>
<evidence type="ECO:0000256" key="13">
    <source>
        <dbReference type="ARBA" id="ARBA00022837"/>
    </source>
</evidence>
<feature type="binding site" description="in dimeric form" evidence="19">
    <location>
        <position position="140"/>
    </location>
    <ligand>
        <name>Ca(2+)</name>
        <dbReference type="ChEBI" id="CHEBI:29108"/>
        <label>1</label>
    </ligand>
</feature>
<evidence type="ECO:0000256" key="18">
    <source>
        <dbReference type="PIRSR" id="PIRSR603187-1"/>
    </source>
</evidence>
<evidence type="ECO:0000313" key="21">
    <source>
        <dbReference type="EMBL" id="CED71717.1"/>
    </source>
</evidence>
<evidence type="ECO:0000256" key="3">
    <source>
        <dbReference type="ARBA" id="ARBA00010525"/>
    </source>
</evidence>
<feature type="binding site" description="in dimeric form" evidence="19">
    <location>
        <position position="98"/>
    </location>
    <ligand>
        <name>Ca(2+)</name>
        <dbReference type="ChEBI" id="CHEBI:29108"/>
        <label>1</label>
    </ligand>
</feature>
<keyword evidence="13 19" id="KW-0106">Calcium</keyword>
<dbReference type="PANTHER" id="PTHR40457:SF1">
    <property type="entry name" value="PHOSPHOLIPASE A1"/>
    <property type="match status" value="1"/>
</dbReference>
<evidence type="ECO:0000256" key="10">
    <source>
        <dbReference type="ARBA" id="ARBA00022723"/>
    </source>
</evidence>
<dbReference type="EC" id="3.1.1.4" evidence="6 20"/>
<dbReference type="GO" id="GO:0046872">
    <property type="term" value="F:metal ion binding"/>
    <property type="evidence" value="ECO:0007669"/>
    <property type="project" value="UniProtKB-KW"/>
</dbReference>
<evidence type="ECO:0000256" key="6">
    <source>
        <dbReference type="ARBA" id="ARBA00013278"/>
    </source>
</evidence>
<dbReference type="Proteomes" id="UP000032427">
    <property type="component" value="Chromosome 1"/>
</dbReference>
<keyword evidence="10 19" id="KW-0479">Metal-binding</keyword>
<dbReference type="STRING" id="80852.AWOD_I_1647"/>
<proteinExistence type="inferred from homology"/>
<dbReference type="PRINTS" id="PR01486">
    <property type="entry name" value="PHPHLIPASEA1"/>
</dbReference>
<dbReference type="EC" id="3.1.1.32" evidence="5 20"/>
<keyword evidence="12 20" id="KW-0378">Hydrolase</keyword>
<dbReference type="GeneID" id="28541205"/>
<evidence type="ECO:0000313" key="22">
    <source>
        <dbReference type="Proteomes" id="UP000032427"/>
    </source>
</evidence>
<comment type="subunit">
    <text evidence="4 20">Homodimer; dimerization is reversible, and the dimeric form is the active one.</text>
</comment>
<organism evidence="21 22">
    <name type="scientific">Aliivibrio wodanis</name>
    <dbReference type="NCBI Taxonomy" id="80852"/>
    <lineage>
        <taxon>Bacteria</taxon>
        <taxon>Pseudomonadati</taxon>
        <taxon>Pseudomonadota</taxon>
        <taxon>Gammaproteobacteria</taxon>
        <taxon>Vibrionales</taxon>
        <taxon>Vibrionaceae</taxon>
        <taxon>Aliivibrio</taxon>
    </lineage>
</organism>
<evidence type="ECO:0000256" key="14">
    <source>
        <dbReference type="ARBA" id="ARBA00022963"/>
    </source>
</evidence>
<dbReference type="OrthoDB" id="188433at2"/>
<keyword evidence="9" id="KW-0812">Transmembrane</keyword>
<evidence type="ECO:0000256" key="17">
    <source>
        <dbReference type="ARBA" id="ARBA00023237"/>
    </source>
</evidence>
<dbReference type="GO" id="GO:0009279">
    <property type="term" value="C:cell outer membrane"/>
    <property type="evidence" value="ECO:0007669"/>
    <property type="project" value="UniProtKB-SubCell"/>
</dbReference>
<evidence type="ECO:0000256" key="2">
    <source>
        <dbReference type="ARBA" id="ARBA00001604"/>
    </source>
</evidence>
<evidence type="ECO:0000256" key="5">
    <source>
        <dbReference type="ARBA" id="ARBA00013179"/>
    </source>
</evidence>
<keyword evidence="15 20" id="KW-0443">Lipid metabolism</keyword>
<sequence>MKKWMLLIALAIPVMTSAKELNRIHGYEDSYLLGSYTNDINKQTYIDGGFEDADGLQQIEVKFQFSLAVPIMPINQSTSLMFSYTQKSLWQLANNDISSPFRETNYKPQFFLMHQSNMLLFNSAEIGYMHESNGQTTSLSRSWDRMYGALERLDGPIQYGIRGWYVFKDEENNEDITDFLGDYDVWIKMGNEVGTFNTRFHHNFSTNKGGIEAGYTLNINKFVGFYTQVWTGYGETLIDYDHDQTRIGIGMKLLPPN</sequence>
<evidence type="ECO:0000256" key="12">
    <source>
        <dbReference type="ARBA" id="ARBA00022801"/>
    </source>
</evidence>
<evidence type="ECO:0000256" key="16">
    <source>
        <dbReference type="ARBA" id="ARBA00023136"/>
    </source>
</evidence>
<reference evidence="22" key="1">
    <citation type="submission" date="2014-09" db="EMBL/GenBank/DDBJ databases">
        <authorList>
            <person name="Hjerde E."/>
        </authorList>
    </citation>
    <scope>NUCLEOTIDE SEQUENCE [LARGE SCALE GENOMIC DNA]</scope>
    <source>
        <strain evidence="22">06/09/139</strain>
    </source>
</reference>
<dbReference type="GO" id="GO:0008970">
    <property type="term" value="F:phospholipase A1 activity"/>
    <property type="evidence" value="ECO:0007669"/>
    <property type="project" value="UniProtKB-EC"/>
</dbReference>
<keyword evidence="11" id="KW-0732">Signal</keyword>
<accession>A0A090IMR1</accession>
<keyword evidence="22" id="KW-1185">Reference proteome</keyword>
<dbReference type="GO" id="GO:0016042">
    <property type="term" value="P:lipid catabolic process"/>
    <property type="evidence" value="ECO:0007669"/>
    <property type="project" value="UniProtKB-KW"/>
</dbReference>
<dbReference type="GO" id="GO:0004623">
    <property type="term" value="F:phospholipase A2 activity"/>
    <property type="evidence" value="ECO:0007669"/>
    <property type="project" value="UniProtKB-EC"/>
</dbReference>
<dbReference type="SUPFAM" id="SSF56931">
    <property type="entry name" value="Outer membrane phospholipase A (OMPLA)"/>
    <property type="match status" value="1"/>
</dbReference>
<evidence type="ECO:0000256" key="20">
    <source>
        <dbReference type="RuleBase" id="RU366027"/>
    </source>
</evidence>
<evidence type="ECO:0000256" key="19">
    <source>
        <dbReference type="PIRSR" id="PIRSR603187-2"/>
    </source>
</evidence>
<comment type="subcellular location">
    <subcellularLocation>
        <location evidence="20">Cell outer membrane</location>
        <topology evidence="20">Multi-pass membrane protein</topology>
    </subcellularLocation>
    <text evidence="20">One of the very few enzymes located there.</text>
</comment>
<comment type="similarity">
    <text evidence="3 20">Belongs to the phospholipase A1 family.</text>
</comment>
<dbReference type="Gene3D" id="2.40.230.10">
    <property type="entry name" value="Phospholipase A1"/>
    <property type="match status" value="1"/>
</dbReference>
<evidence type="ECO:0000256" key="1">
    <source>
        <dbReference type="ARBA" id="ARBA00000111"/>
    </source>
</evidence>
<keyword evidence="8" id="KW-1134">Transmembrane beta strand</keyword>
<comment type="cofactor">
    <cofactor evidence="20">
        <name>Ca(2+)</name>
        <dbReference type="ChEBI" id="CHEBI:29108"/>
    </cofactor>
    <text evidence="20">Binds 1 Ca(2+) ion per monomer. In the dimeric form the Ca(2+) is bound by different amino acids with binding of each Ca(2+) shared with ligands coming from each monomer. The Ca(2+) ion may have a role in catalysis.</text>
</comment>
<dbReference type="KEGG" id="awd:AWOD_I_1647"/>
<evidence type="ECO:0000256" key="15">
    <source>
        <dbReference type="ARBA" id="ARBA00023098"/>
    </source>
</evidence>
<evidence type="ECO:0000256" key="7">
    <source>
        <dbReference type="ARBA" id="ARBA00021726"/>
    </source>
</evidence>
<dbReference type="InterPro" id="IPR036541">
    <property type="entry name" value="PLipase_A1_sf"/>
</dbReference>
<evidence type="ECO:0000256" key="8">
    <source>
        <dbReference type="ARBA" id="ARBA00022452"/>
    </source>
</evidence>
<dbReference type="EMBL" id="LN554846">
    <property type="protein sequence ID" value="CED71717.1"/>
    <property type="molecule type" value="Genomic_DNA"/>
</dbReference>
<dbReference type="InterPro" id="IPR003187">
    <property type="entry name" value="PLipase_A1"/>
</dbReference>
<evidence type="ECO:0000256" key="9">
    <source>
        <dbReference type="ARBA" id="ARBA00022692"/>
    </source>
</evidence>
<dbReference type="PATRIC" id="fig|80852.17.peg.1698"/>
<feature type="active site" description="Proton acceptor" evidence="18">
    <location>
        <position position="130"/>
    </location>
</feature>
<dbReference type="CDD" id="cd00541">
    <property type="entry name" value="OMPLA"/>
    <property type="match status" value="1"/>
</dbReference>
<comment type="catalytic activity">
    <reaction evidence="1 20">
        <text>a 1,2-diacyl-sn-glycero-3-phosphocholine + H2O = a 2-acyl-sn-glycero-3-phosphocholine + a fatty acid + H(+)</text>
        <dbReference type="Rhea" id="RHEA:18689"/>
        <dbReference type="ChEBI" id="CHEBI:15377"/>
        <dbReference type="ChEBI" id="CHEBI:15378"/>
        <dbReference type="ChEBI" id="CHEBI:28868"/>
        <dbReference type="ChEBI" id="CHEBI:57643"/>
        <dbReference type="ChEBI" id="CHEBI:57875"/>
        <dbReference type="EC" id="3.1.1.32"/>
    </reaction>
</comment>
<dbReference type="AlphaFoldDB" id="A0A090IMR1"/>
<protein>
    <recommendedName>
        <fullName evidence="7 20">Phospholipase A1</fullName>
        <ecNumber evidence="5 20">3.1.1.32</ecNumber>
        <ecNumber evidence="6 20">3.1.1.4</ecNumber>
    </recommendedName>
    <alternativeName>
        <fullName evidence="20">Phosphatidylcholine 1-acylhydrolase</fullName>
    </alternativeName>
</protein>
<keyword evidence="17 20" id="KW-0998">Cell outer membrane</keyword>
<dbReference type="HOGENOM" id="CLU_045813_1_0_6"/>
<evidence type="ECO:0000256" key="4">
    <source>
        <dbReference type="ARBA" id="ARBA00011702"/>
    </source>
</evidence>
<gene>
    <name evidence="21" type="ORF">AWOD_I_1647</name>
</gene>
<keyword evidence="16" id="KW-0472">Membrane</keyword>
<evidence type="ECO:0000256" key="11">
    <source>
        <dbReference type="ARBA" id="ARBA00022729"/>
    </source>
</evidence>
<feature type="active site" description="Nucleophile" evidence="18">
    <location>
        <position position="132"/>
    </location>
</feature>